<evidence type="ECO:0000256" key="4">
    <source>
        <dbReference type="ARBA" id="ARBA00022737"/>
    </source>
</evidence>
<feature type="domain" description="4Fe-4S ferredoxin-type" evidence="8">
    <location>
        <begin position="135"/>
        <end position="164"/>
    </location>
</feature>
<evidence type="ECO:0000256" key="2">
    <source>
        <dbReference type="ARBA" id="ARBA00022485"/>
    </source>
</evidence>
<dbReference type="Gene3D" id="3.30.70.20">
    <property type="match status" value="2"/>
</dbReference>
<dbReference type="InterPro" id="IPR050294">
    <property type="entry name" value="RnfB_subfamily"/>
</dbReference>
<keyword evidence="4" id="KW-0677">Repeat</keyword>
<accession>A0A2D3WBL4</accession>
<gene>
    <name evidence="9" type="ORF">CFH80_00325</name>
</gene>
<dbReference type="PANTHER" id="PTHR42859:SF10">
    <property type="entry name" value="DIMETHYLSULFOXIDE REDUCTASE CHAIN B"/>
    <property type="match status" value="1"/>
</dbReference>
<keyword evidence="5" id="KW-0249">Electron transport</keyword>
<evidence type="ECO:0000259" key="8">
    <source>
        <dbReference type="PROSITE" id="PS51379"/>
    </source>
</evidence>
<dbReference type="STRING" id="366522.GCA_001548055_01943"/>
<dbReference type="Pfam" id="PF12837">
    <property type="entry name" value="Fer4_6"/>
    <property type="match status" value="1"/>
</dbReference>
<reference evidence="9 10" key="1">
    <citation type="journal article" date="2017" name="Front. Microbiol.">
        <title>Comparative Genomic Analysis of the Class Epsilonproteobacteria and Proposed Reclassification to Epsilonbacteraeota (phyl. nov.).</title>
        <authorList>
            <person name="Waite D.W."/>
            <person name="Vanwonterghem I."/>
            <person name="Rinke C."/>
            <person name="Parks D.H."/>
            <person name="Zhang Y."/>
            <person name="Takai K."/>
            <person name="Sievert S.M."/>
            <person name="Simon J."/>
            <person name="Campbell B.J."/>
            <person name="Hanson T.E."/>
            <person name="Woyke T."/>
            <person name="Klotz M.G."/>
            <person name="Hugenholtz P."/>
        </authorList>
    </citation>
    <scope>NUCLEOTIDE SEQUENCE [LARGE SCALE GENOMIC DNA]</scope>
    <source>
        <strain evidence="9">UBA11420</strain>
    </source>
</reference>
<dbReference type="GO" id="GO:0046872">
    <property type="term" value="F:metal ion binding"/>
    <property type="evidence" value="ECO:0007669"/>
    <property type="project" value="UniProtKB-KW"/>
</dbReference>
<feature type="domain" description="4Fe-4S ferredoxin-type" evidence="8">
    <location>
        <begin position="31"/>
        <end position="62"/>
    </location>
</feature>
<evidence type="ECO:0000256" key="6">
    <source>
        <dbReference type="ARBA" id="ARBA00023004"/>
    </source>
</evidence>
<evidence type="ECO:0000313" key="10">
    <source>
        <dbReference type="Proteomes" id="UP000231638"/>
    </source>
</evidence>
<dbReference type="PROSITE" id="PS51379">
    <property type="entry name" value="4FE4S_FER_2"/>
    <property type="match status" value="3"/>
</dbReference>
<organism evidence="9 10">
    <name type="scientific">Sulfurospirillum cavolei</name>
    <dbReference type="NCBI Taxonomy" id="366522"/>
    <lineage>
        <taxon>Bacteria</taxon>
        <taxon>Pseudomonadati</taxon>
        <taxon>Campylobacterota</taxon>
        <taxon>Epsilonproteobacteria</taxon>
        <taxon>Campylobacterales</taxon>
        <taxon>Sulfurospirillaceae</taxon>
        <taxon>Sulfurospirillum</taxon>
    </lineage>
</organism>
<evidence type="ECO:0000256" key="7">
    <source>
        <dbReference type="ARBA" id="ARBA00023014"/>
    </source>
</evidence>
<dbReference type="AlphaFoldDB" id="A0A2D3WBL4"/>
<dbReference type="Proteomes" id="UP000231638">
    <property type="component" value="Unassembled WGS sequence"/>
</dbReference>
<dbReference type="PANTHER" id="PTHR42859">
    <property type="entry name" value="OXIDOREDUCTASE"/>
    <property type="match status" value="1"/>
</dbReference>
<evidence type="ECO:0000256" key="1">
    <source>
        <dbReference type="ARBA" id="ARBA00022448"/>
    </source>
</evidence>
<name>A0A2D3WBL4_9BACT</name>
<evidence type="ECO:0000256" key="3">
    <source>
        <dbReference type="ARBA" id="ARBA00022723"/>
    </source>
</evidence>
<feature type="domain" description="4Fe-4S ferredoxin-type" evidence="8">
    <location>
        <begin position="63"/>
        <end position="94"/>
    </location>
</feature>
<keyword evidence="6" id="KW-0408">Iron</keyword>
<dbReference type="InterPro" id="IPR004496">
    <property type="entry name" value="NapF"/>
</dbReference>
<dbReference type="EMBL" id="DLUG01000012">
    <property type="protein sequence ID" value="DAB37295.1"/>
    <property type="molecule type" value="Genomic_DNA"/>
</dbReference>
<sequence length="167" mass="17709">MSGRGGILGTLLGKKGEKNLKTLCVRLPYCNDDTLFEERCVTCQDTPCVNACPTEIILLDAAHTPCLDFAKGGCSFCEACAQACPKDVLNAQAGTKALPIRAKIDILACMAWHQSLCNSCLDGCDVRAIRFLGLFRPTIDAAACNGCGGCVKVCPCEAIVMQAKEEA</sequence>
<evidence type="ECO:0000313" key="9">
    <source>
        <dbReference type="EMBL" id="DAB37295.1"/>
    </source>
</evidence>
<comment type="caution">
    <text evidence="9">The sequence shown here is derived from an EMBL/GenBank/DDBJ whole genome shotgun (WGS) entry which is preliminary data.</text>
</comment>
<keyword evidence="1" id="KW-0813">Transport</keyword>
<dbReference type="SUPFAM" id="SSF54862">
    <property type="entry name" value="4Fe-4S ferredoxins"/>
    <property type="match status" value="1"/>
</dbReference>
<keyword evidence="7" id="KW-0411">Iron-sulfur</keyword>
<dbReference type="InterPro" id="IPR017900">
    <property type="entry name" value="4Fe4S_Fe_S_CS"/>
</dbReference>
<dbReference type="GO" id="GO:0051539">
    <property type="term" value="F:4 iron, 4 sulfur cluster binding"/>
    <property type="evidence" value="ECO:0007669"/>
    <property type="project" value="UniProtKB-KW"/>
</dbReference>
<evidence type="ECO:0000256" key="5">
    <source>
        <dbReference type="ARBA" id="ARBA00022982"/>
    </source>
</evidence>
<proteinExistence type="predicted"/>
<keyword evidence="3" id="KW-0479">Metal-binding</keyword>
<dbReference type="PROSITE" id="PS00198">
    <property type="entry name" value="4FE4S_FER_1"/>
    <property type="match status" value="2"/>
</dbReference>
<dbReference type="InterPro" id="IPR017896">
    <property type="entry name" value="4Fe4S_Fe-S-bd"/>
</dbReference>
<keyword evidence="2" id="KW-0004">4Fe-4S</keyword>
<dbReference type="CDD" id="cd10564">
    <property type="entry name" value="NapF_like"/>
    <property type="match status" value="1"/>
</dbReference>
<protein>
    <recommendedName>
        <fullName evidence="8">4Fe-4S ferredoxin-type domain-containing protein</fullName>
    </recommendedName>
</protein>